<dbReference type="Proteomes" id="UP000003489">
    <property type="component" value="Unassembled WGS sequence"/>
</dbReference>
<evidence type="ECO:0000313" key="2">
    <source>
        <dbReference type="EMBL" id="EEE42508.1"/>
    </source>
</evidence>
<dbReference type="HOGENOM" id="CLU_3302804_0_0_2"/>
<dbReference type="AlphaFoldDB" id="B9AGB8"/>
<proteinExistence type="predicted"/>
<name>B9AGB8_METSM</name>
<reference evidence="2 3" key="1">
    <citation type="submission" date="2008-10" db="EMBL/GenBank/DDBJ databases">
        <authorList>
            <person name="Fulton L."/>
            <person name="Clifton S."/>
            <person name="Fulton B."/>
            <person name="Xu J."/>
            <person name="Minx P."/>
            <person name="Pepin K.H."/>
            <person name="Johnson M."/>
            <person name="Bhonagiri V."/>
            <person name="Nash W.E."/>
            <person name="Mardis E.R."/>
            <person name="Wilson R.K."/>
        </authorList>
    </citation>
    <scope>NUCLEOTIDE SEQUENCE [LARGE SCALE GENOMIC DNA]</scope>
    <source>
        <strain evidence="2 3">DSM 2375</strain>
    </source>
</reference>
<evidence type="ECO:0000256" key="1">
    <source>
        <dbReference type="SAM" id="Phobius"/>
    </source>
</evidence>
<keyword evidence="1" id="KW-1133">Transmembrane helix</keyword>
<accession>B9AGB8</accession>
<sequence>MPILSFGVIFLLISFCFLPKNYLLSYYKYYKIVCDFYEY</sequence>
<reference evidence="2 3" key="2">
    <citation type="submission" date="2008-11" db="EMBL/GenBank/DDBJ databases">
        <title>Draft genome sequence of Methanobrevibacter smithii (DSM 2375).</title>
        <authorList>
            <person name="Sudarsanam P."/>
            <person name="Ley R."/>
            <person name="Guruge J."/>
            <person name="Turnbaugh P.J."/>
            <person name="Mahowald M."/>
            <person name="Liep D."/>
            <person name="Gordon J."/>
        </authorList>
    </citation>
    <scope>NUCLEOTIDE SEQUENCE [LARGE SCALE GENOMIC DNA]</scope>
    <source>
        <strain evidence="2 3">DSM 2375</strain>
    </source>
</reference>
<evidence type="ECO:0000313" key="3">
    <source>
        <dbReference type="Proteomes" id="UP000003489"/>
    </source>
</evidence>
<keyword evidence="1" id="KW-0472">Membrane</keyword>
<dbReference type="EMBL" id="ABYW01000012">
    <property type="protein sequence ID" value="EEE42508.1"/>
    <property type="molecule type" value="Genomic_DNA"/>
</dbReference>
<organism evidence="2 3">
    <name type="scientific">Methanobrevibacter smithii DSM 2375</name>
    <dbReference type="NCBI Taxonomy" id="483214"/>
    <lineage>
        <taxon>Archaea</taxon>
        <taxon>Methanobacteriati</taxon>
        <taxon>Methanobacteriota</taxon>
        <taxon>Methanomada group</taxon>
        <taxon>Methanobacteria</taxon>
        <taxon>Methanobacteriales</taxon>
        <taxon>Methanobacteriaceae</taxon>
        <taxon>Methanobrevibacter</taxon>
    </lineage>
</organism>
<comment type="caution">
    <text evidence="2">The sequence shown here is derived from an EMBL/GenBank/DDBJ whole genome shotgun (WGS) entry which is preliminary data.</text>
</comment>
<gene>
    <name evidence="2" type="ORF">METSMIALI_01420</name>
</gene>
<feature type="transmembrane region" description="Helical" evidence="1">
    <location>
        <begin position="6"/>
        <end position="23"/>
    </location>
</feature>
<protein>
    <submittedName>
        <fullName evidence="2">Uncharacterized protein</fullName>
    </submittedName>
</protein>
<keyword evidence="1" id="KW-0812">Transmembrane</keyword>